<dbReference type="AlphaFoldDB" id="A0A6H2A0Q6"/>
<protein>
    <submittedName>
        <fullName evidence="1">Uncharacterized protein</fullName>
    </submittedName>
</protein>
<organism evidence="1">
    <name type="scientific">viral metagenome</name>
    <dbReference type="NCBI Taxonomy" id="1070528"/>
    <lineage>
        <taxon>unclassified sequences</taxon>
        <taxon>metagenomes</taxon>
        <taxon>organismal metagenomes</taxon>
    </lineage>
</organism>
<accession>A0A6H2A0Q6</accession>
<gene>
    <name evidence="1" type="ORF">TM448A03398_0007</name>
</gene>
<sequence>MNTNIKIIIMFVLLALLAAPILVLAEGNAPTSRQSGFLWYGKYMDAQENQLVNLSNLSFHPITNTAARANATVLFNVTAGTNVVFNSSVNVSTETYSFRNNSSGAFIVNITESQNMSFSCSQFVTEVNANSTLVSASACSGNETTLTAINYGTGANSYALSTNETNLTLSGSTFSSGANYTVRYLDAGGDSSDANAGSEDLVIRSRNDTGILTERARIVGNVSSGSFRFSDLVVPVLASTPSGAVNGSVFWNTTTNTLDCYYGSIRYCGNGTVK</sequence>
<evidence type="ECO:0000313" key="1">
    <source>
        <dbReference type="EMBL" id="QJA53319.1"/>
    </source>
</evidence>
<reference evidence="1" key="1">
    <citation type="submission" date="2020-03" db="EMBL/GenBank/DDBJ databases">
        <title>The deep terrestrial virosphere.</title>
        <authorList>
            <person name="Holmfeldt K."/>
            <person name="Nilsson E."/>
            <person name="Simone D."/>
            <person name="Lopez-Fernandez M."/>
            <person name="Wu X."/>
            <person name="de Brujin I."/>
            <person name="Lundin D."/>
            <person name="Andersson A."/>
            <person name="Bertilsson S."/>
            <person name="Dopson M."/>
        </authorList>
    </citation>
    <scope>NUCLEOTIDE SEQUENCE</scope>
    <source>
        <strain evidence="1">TM448A03398</strain>
    </source>
</reference>
<proteinExistence type="predicted"/>
<name>A0A6H2A0Q6_9ZZZZ</name>
<dbReference type="EMBL" id="MT144412">
    <property type="protein sequence ID" value="QJA53319.1"/>
    <property type="molecule type" value="Genomic_DNA"/>
</dbReference>